<protein>
    <submittedName>
        <fullName evidence="2">Uncharacterized protein</fullName>
    </submittedName>
</protein>
<feature type="region of interest" description="Disordered" evidence="1">
    <location>
        <begin position="48"/>
        <end position="70"/>
    </location>
</feature>
<evidence type="ECO:0000313" key="3">
    <source>
        <dbReference type="Proteomes" id="UP000075635"/>
    </source>
</evidence>
<feature type="region of interest" description="Disordered" evidence="1">
    <location>
        <begin position="1"/>
        <end position="32"/>
    </location>
</feature>
<name>A0A150S6P4_SORCE</name>
<feature type="compositionally biased region" description="Basic residues" evidence="1">
    <location>
        <begin position="61"/>
        <end position="70"/>
    </location>
</feature>
<evidence type="ECO:0000313" key="2">
    <source>
        <dbReference type="EMBL" id="KYF88026.1"/>
    </source>
</evidence>
<sequence>MPTHRSTGPARAPHASLAPSRGPRPLGGAARSREACVFEQAAARNELLGSSRLDARSPPAARRHAGCLST</sequence>
<organism evidence="2 3">
    <name type="scientific">Sorangium cellulosum</name>
    <name type="common">Polyangium cellulosum</name>
    <dbReference type="NCBI Taxonomy" id="56"/>
    <lineage>
        <taxon>Bacteria</taxon>
        <taxon>Pseudomonadati</taxon>
        <taxon>Myxococcota</taxon>
        <taxon>Polyangia</taxon>
        <taxon>Polyangiales</taxon>
        <taxon>Polyangiaceae</taxon>
        <taxon>Sorangium</taxon>
    </lineage>
</organism>
<gene>
    <name evidence="2" type="ORF">BE17_34605</name>
</gene>
<dbReference type="AlphaFoldDB" id="A0A150S6P4"/>
<evidence type="ECO:0000256" key="1">
    <source>
        <dbReference type="SAM" id="MobiDB-lite"/>
    </source>
</evidence>
<dbReference type="EMBL" id="JEMB01001383">
    <property type="protein sequence ID" value="KYF88026.1"/>
    <property type="molecule type" value="Genomic_DNA"/>
</dbReference>
<reference evidence="2 3" key="1">
    <citation type="submission" date="2014-02" db="EMBL/GenBank/DDBJ databases">
        <title>The small core and large imbalanced accessory genome model reveals a collaborative survival strategy of Sorangium cellulosum strains in nature.</title>
        <authorList>
            <person name="Han K."/>
            <person name="Peng R."/>
            <person name="Blom J."/>
            <person name="Li Y.-Z."/>
        </authorList>
    </citation>
    <scope>NUCLEOTIDE SEQUENCE [LARGE SCALE GENOMIC DNA]</scope>
    <source>
        <strain evidence="2 3">So0011-07</strain>
    </source>
</reference>
<accession>A0A150S6P4</accession>
<comment type="caution">
    <text evidence="2">The sequence shown here is derived from an EMBL/GenBank/DDBJ whole genome shotgun (WGS) entry which is preliminary data.</text>
</comment>
<dbReference type="Proteomes" id="UP000075635">
    <property type="component" value="Unassembled WGS sequence"/>
</dbReference>
<proteinExistence type="predicted"/>